<dbReference type="HOGENOM" id="CLU_1205007_0_0_1"/>
<keyword evidence="3" id="KW-1185">Reference proteome</keyword>
<evidence type="ECO:0000256" key="1">
    <source>
        <dbReference type="SAM" id="MobiDB-lite"/>
    </source>
</evidence>
<dbReference type="EMBL" id="GL883108">
    <property type="protein sequence ID" value="EGG06491.1"/>
    <property type="molecule type" value="Genomic_DNA"/>
</dbReference>
<evidence type="ECO:0000313" key="3">
    <source>
        <dbReference type="Proteomes" id="UP000001072"/>
    </source>
</evidence>
<gene>
    <name evidence="2" type="ORF">MELLADRAFT_71919</name>
</gene>
<proteinExistence type="predicted"/>
<dbReference type="InParanoid" id="F4RMD9"/>
<organism evidence="3">
    <name type="scientific">Melampsora larici-populina (strain 98AG31 / pathotype 3-4-7)</name>
    <name type="common">Poplar leaf rust fungus</name>
    <dbReference type="NCBI Taxonomy" id="747676"/>
    <lineage>
        <taxon>Eukaryota</taxon>
        <taxon>Fungi</taxon>
        <taxon>Dikarya</taxon>
        <taxon>Basidiomycota</taxon>
        <taxon>Pucciniomycotina</taxon>
        <taxon>Pucciniomycetes</taxon>
        <taxon>Pucciniales</taxon>
        <taxon>Melampsoraceae</taxon>
        <taxon>Melampsora</taxon>
    </lineage>
</organism>
<dbReference type="AlphaFoldDB" id="F4RMD9"/>
<name>F4RMD9_MELLP</name>
<dbReference type="KEGG" id="mlr:MELLADRAFT_71919"/>
<reference evidence="3" key="1">
    <citation type="journal article" date="2011" name="Proc. Natl. Acad. Sci. U.S.A.">
        <title>Obligate biotrophy features unraveled by the genomic analysis of rust fungi.</title>
        <authorList>
            <person name="Duplessis S."/>
            <person name="Cuomo C.A."/>
            <person name="Lin Y.-C."/>
            <person name="Aerts A."/>
            <person name="Tisserant E."/>
            <person name="Veneault-Fourrey C."/>
            <person name="Joly D.L."/>
            <person name="Hacquard S."/>
            <person name="Amselem J."/>
            <person name="Cantarel B.L."/>
            <person name="Chiu R."/>
            <person name="Coutinho P.M."/>
            <person name="Feau N."/>
            <person name="Field M."/>
            <person name="Frey P."/>
            <person name="Gelhaye E."/>
            <person name="Goldberg J."/>
            <person name="Grabherr M.G."/>
            <person name="Kodira C.D."/>
            <person name="Kohler A."/>
            <person name="Kuees U."/>
            <person name="Lindquist E.A."/>
            <person name="Lucas S.M."/>
            <person name="Mago R."/>
            <person name="Mauceli E."/>
            <person name="Morin E."/>
            <person name="Murat C."/>
            <person name="Pangilinan J.L."/>
            <person name="Park R."/>
            <person name="Pearson M."/>
            <person name="Quesneville H."/>
            <person name="Rouhier N."/>
            <person name="Sakthikumar S."/>
            <person name="Salamov A.A."/>
            <person name="Schmutz J."/>
            <person name="Selles B."/>
            <person name="Shapiro H."/>
            <person name="Tanguay P."/>
            <person name="Tuskan G.A."/>
            <person name="Henrissat B."/>
            <person name="Van de Peer Y."/>
            <person name="Rouze P."/>
            <person name="Ellis J.G."/>
            <person name="Dodds P.N."/>
            <person name="Schein J.E."/>
            <person name="Zhong S."/>
            <person name="Hamelin R.C."/>
            <person name="Grigoriev I.V."/>
            <person name="Szabo L.J."/>
            <person name="Martin F."/>
        </authorList>
    </citation>
    <scope>NUCLEOTIDE SEQUENCE [LARGE SCALE GENOMIC DNA]</scope>
    <source>
        <strain evidence="3">98AG31 / pathotype 3-4-7</strain>
    </source>
</reference>
<protein>
    <submittedName>
        <fullName evidence="2">Uncharacterized protein</fullName>
    </submittedName>
</protein>
<accession>F4RMD9</accession>
<sequence>MDYYIIACSNNNSGKGWCREYTSRDEIAQWVGTKAQMQHIFPLYCQHEATIEQVKANAAANNPPAKNKKPKNQSDMDKAELVGLLNQLLVNIIGDPDKVFPKIPNPVQALKDRKIPVTIERTSDSTMTPEEFEKGFNGMDTKARRHWISDIKTGKFIIKKQVIQPCNQVSPTLNTPQDTQTTLGAAEPNPEACGTGTQSLGTNTQALENRPGAISQGEASGTQPASCGLS</sequence>
<dbReference type="VEuPathDB" id="FungiDB:MELLADRAFT_71919"/>
<feature type="compositionally biased region" description="Polar residues" evidence="1">
    <location>
        <begin position="195"/>
        <end position="207"/>
    </location>
</feature>
<dbReference type="GeneID" id="18931974"/>
<feature type="region of interest" description="Disordered" evidence="1">
    <location>
        <begin position="169"/>
        <end position="230"/>
    </location>
</feature>
<feature type="compositionally biased region" description="Polar residues" evidence="1">
    <location>
        <begin position="169"/>
        <end position="183"/>
    </location>
</feature>
<dbReference type="Proteomes" id="UP000001072">
    <property type="component" value="Unassembled WGS sequence"/>
</dbReference>
<feature type="compositionally biased region" description="Polar residues" evidence="1">
    <location>
        <begin position="217"/>
        <end position="230"/>
    </location>
</feature>
<evidence type="ECO:0000313" key="2">
    <source>
        <dbReference type="EMBL" id="EGG06491.1"/>
    </source>
</evidence>
<dbReference type="RefSeq" id="XP_007410325.1">
    <property type="nucleotide sequence ID" value="XM_007410263.1"/>
</dbReference>